<evidence type="ECO:0000313" key="1">
    <source>
        <dbReference type="EMBL" id="CCO95327.1"/>
    </source>
</evidence>
<dbReference type="InterPro" id="IPR058532">
    <property type="entry name" value="YjbR/MT2646/Rv2570-like"/>
</dbReference>
<dbReference type="AlphaFoldDB" id="A0A831ELE7"/>
<dbReference type="EMBL" id="CAPB01000039">
    <property type="protein sequence ID" value="CCO95327.1"/>
    <property type="molecule type" value="Genomic_DNA"/>
</dbReference>
<dbReference type="GeneID" id="97607429"/>
<gene>
    <name evidence="1" type="ORF">BN437_3427</name>
</gene>
<dbReference type="PANTHER" id="PTHR35145">
    <property type="entry name" value="CYTOPLASMIC PROTEIN-RELATED"/>
    <property type="match status" value="1"/>
</dbReference>
<dbReference type="InterPro" id="IPR038056">
    <property type="entry name" value="YjbR-like_sf"/>
</dbReference>
<evidence type="ECO:0000313" key="2">
    <source>
        <dbReference type="Proteomes" id="UP000013111"/>
    </source>
</evidence>
<name>A0A831ELE7_ERWAM</name>
<proteinExistence type="predicted"/>
<organism evidence="1 2">
    <name type="scientific">Erwinia amylovora NBRC 12687 = CFBP 1232</name>
    <dbReference type="NCBI Taxonomy" id="1219359"/>
    <lineage>
        <taxon>Bacteria</taxon>
        <taxon>Pseudomonadati</taxon>
        <taxon>Pseudomonadota</taxon>
        <taxon>Gammaproteobacteria</taxon>
        <taxon>Enterobacterales</taxon>
        <taxon>Erwiniaceae</taxon>
        <taxon>Erwinia</taxon>
    </lineage>
</organism>
<dbReference type="Pfam" id="PF04237">
    <property type="entry name" value="YjbR"/>
    <property type="match status" value="1"/>
</dbReference>
<dbReference type="Gene3D" id="3.90.1150.30">
    <property type="match status" value="1"/>
</dbReference>
<reference evidence="1 2" key="1">
    <citation type="submission" date="2012-11" db="EMBL/GenBank/DDBJ databases">
        <authorList>
            <person name="Linke B."/>
        </authorList>
    </citation>
    <scope>NUCLEOTIDE SEQUENCE [LARGE SCALE GENOMIC DNA]</scope>
    <source>
        <strain evidence="2">CFBP 1232</strain>
    </source>
</reference>
<dbReference type="SUPFAM" id="SSF142906">
    <property type="entry name" value="YjbR-like"/>
    <property type="match status" value="1"/>
</dbReference>
<reference evidence="1 2" key="2">
    <citation type="submission" date="2013-04" db="EMBL/GenBank/DDBJ databases">
        <title>Comparative genomics of 12 strains of Erwinia amylovora identifies a pan-genome with a large conserved core and provides insights into host specificity.</title>
        <authorList>
            <person name="Mann R.A."/>
            <person name="Smits T.H.M."/>
            <person name="Buehlmann A."/>
            <person name="Blom J."/>
            <person name="Goesmann A."/>
            <person name="Frey J.E."/>
            <person name="Plummer K.M."/>
            <person name="Beer S.V."/>
            <person name="Luck J."/>
            <person name="Duffy B."/>
            <person name="Rodoni B."/>
        </authorList>
    </citation>
    <scope>NUCLEOTIDE SEQUENCE [LARGE SCALE GENOMIC DNA]</scope>
    <source>
        <strain evidence="2">CFBP 1232</strain>
    </source>
</reference>
<comment type="caution">
    <text evidence="1">The sequence shown here is derived from an EMBL/GenBank/DDBJ whole genome shotgun (WGS) entry which is preliminary data.</text>
</comment>
<sequence length="105" mass="11833">MEVSELLAYCASKPGAQQSEHRDWNAIQFKVNEVLFAMFYEVGGRPAIDLKSSPTLADMIRDQHGDVQASTYLNPSHWNTVLLDGSLNDSQIYYLVDASLQQVQR</sequence>
<accession>A0A831ELE7</accession>
<dbReference type="RefSeq" id="WP_004160435.1">
    <property type="nucleotide sequence ID" value="NZ_BAYW01000018.1"/>
</dbReference>
<evidence type="ECO:0008006" key="3">
    <source>
        <dbReference type="Google" id="ProtNLM"/>
    </source>
</evidence>
<dbReference type="Proteomes" id="UP000013111">
    <property type="component" value="Unassembled WGS sequence"/>
</dbReference>
<dbReference type="InterPro" id="IPR007351">
    <property type="entry name" value="YjbR"/>
</dbReference>
<dbReference type="PANTHER" id="PTHR35145:SF3">
    <property type="entry name" value="CYTOPLASMIC PROTEIN"/>
    <property type="match status" value="1"/>
</dbReference>
<protein>
    <recommendedName>
        <fullName evidence="3">MmcQ/YjbR family DNA-binding protein</fullName>
    </recommendedName>
</protein>